<gene>
    <name evidence="1" type="ORF">OPT61_g8842</name>
</gene>
<organism evidence="1 2">
    <name type="scientific">Boeremia exigua</name>
    <dbReference type="NCBI Taxonomy" id="749465"/>
    <lineage>
        <taxon>Eukaryota</taxon>
        <taxon>Fungi</taxon>
        <taxon>Dikarya</taxon>
        <taxon>Ascomycota</taxon>
        <taxon>Pezizomycotina</taxon>
        <taxon>Dothideomycetes</taxon>
        <taxon>Pleosporomycetidae</taxon>
        <taxon>Pleosporales</taxon>
        <taxon>Pleosporineae</taxon>
        <taxon>Didymellaceae</taxon>
        <taxon>Boeremia</taxon>
    </lineage>
</organism>
<evidence type="ECO:0000313" key="2">
    <source>
        <dbReference type="Proteomes" id="UP001153331"/>
    </source>
</evidence>
<dbReference type="EMBL" id="JAPHNI010000921">
    <property type="protein sequence ID" value="KAJ8107473.1"/>
    <property type="molecule type" value="Genomic_DNA"/>
</dbReference>
<sequence length="824" mass="92685">MEPVSAVFSIMAALPQCIQSAKDLYDLRERYKDASILITAIYSESMVIAASLSQVQNLMQHESISQKPQLLETFDRALTGCRVVYGCLEEEVRDLVEKSQRNDLKFKDRARYLLKEDTFKELLTQIRGQQSALSLLIQGLQMESMADIRKLVQDNSSKLDQVVKRSKTLRQSHPRIRVPDSIFSYDSAVADAADAESIVKSTRFEFDDQVVNSKAYRRAMARYTLHSADIENFDEKGPEAVEIEVEEESTYIGTVRAPQPQHSSEDIARAGQLVAQITSGSEEEVLMVLPKPANEQPSADRDEVTDALDSLERDMLPYMPRTTSTAPYLTPNRADTFDTFETKIEIIPTRVPLRSFSEGSPIVPDVNPPLPPRRTSGPQLRSQDSSATLRKARSKSDESLCASDEGSIMSRVSEASSHTAYESMQQSQTLTRKPARKALPPTHKASHAILGDLNGDSSSSEPPVTHSPFESSEMRAVWLLLVEAERSFFDHMTRFRKMFYDNIIRQWPALEPHLGIVLIGEQLAATNKKYIWLPMEQQLLDSDEALCDPTIFETWVTNVQRIFREYCQALPHAIGALRATQTTDSKFTPFVNTLGLSIAYFGKSWEDYLRLPVTELETCVDTMRSLISIAAESKHLGADAEAQRLKRALDVLTWLSSTSAAIIEQSQSREDTQNLERRLYTLDTGILSELNLRDASRRVRYQGGMTMKLKSKGPWHAVHVVLLDNYLVWGKVKAQKKGTGDNVVVLDAPIPIDELEVTLPGDQHQFQKATMFDEVPRNSIQYIITVKRKDSTSKAHMLGSPTFPERKTWMDHFEAALSPVTGVS</sequence>
<evidence type="ECO:0000313" key="1">
    <source>
        <dbReference type="EMBL" id="KAJ8107473.1"/>
    </source>
</evidence>
<protein>
    <submittedName>
        <fullName evidence="1">Uncharacterized protein</fullName>
    </submittedName>
</protein>
<name>A0ACC2HXL3_9PLEO</name>
<accession>A0ACC2HXL3</accession>
<comment type="caution">
    <text evidence="1">The sequence shown here is derived from an EMBL/GenBank/DDBJ whole genome shotgun (WGS) entry which is preliminary data.</text>
</comment>
<keyword evidence="2" id="KW-1185">Reference proteome</keyword>
<proteinExistence type="predicted"/>
<reference evidence="1" key="1">
    <citation type="submission" date="2022-11" db="EMBL/GenBank/DDBJ databases">
        <title>Genome Sequence of Boeremia exigua.</title>
        <authorList>
            <person name="Buettner E."/>
        </authorList>
    </citation>
    <scope>NUCLEOTIDE SEQUENCE</scope>
    <source>
        <strain evidence="1">CU02</strain>
    </source>
</reference>
<dbReference type="Proteomes" id="UP001153331">
    <property type="component" value="Unassembled WGS sequence"/>
</dbReference>